<dbReference type="NCBIfam" id="TIGR00018">
    <property type="entry name" value="panC"/>
    <property type="match status" value="1"/>
</dbReference>
<dbReference type="Gene3D" id="3.30.1300.10">
    <property type="entry name" value="Pantoate-beta-alanine ligase, C-terminal domain"/>
    <property type="match status" value="1"/>
</dbReference>
<dbReference type="GO" id="GO:0004592">
    <property type="term" value="F:pantoate-beta-alanine ligase activity"/>
    <property type="evidence" value="ECO:0007669"/>
    <property type="project" value="UniProtKB-EC"/>
</dbReference>
<gene>
    <name evidence="12" type="ORF">BDV95DRAFT_604872</name>
</gene>
<evidence type="ECO:0000313" key="12">
    <source>
        <dbReference type="EMBL" id="KAF2873365.1"/>
    </source>
</evidence>
<dbReference type="InterPro" id="IPR014729">
    <property type="entry name" value="Rossmann-like_a/b/a_fold"/>
</dbReference>
<evidence type="ECO:0000256" key="9">
    <source>
        <dbReference type="ARBA" id="ARBA00029902"/>
    </source>
</evidence>
<dbReference type="FunFam" id="3.30.1300.10:FF:000002">
    <property type="entry name" value="Pantoate--beta-alanine ligase"/>
    <property type="match status" value="1"/>
</dbReference>
<evidence type="ECO:0000256" key="4">
    <source>
        <dbReference type="ARBA" id="ARBA00015647"/>
    </source>
</evidence>
<dbReference type="HAMAP" id="MF_00158">
    <property type="entry name" value="PanC"/>
    <property type="match status" value="1"/>
</dbReference>
<accession>A0A7C8MRP1</accession>
<dbReference type="EMBL" id="JAADJZ010000007">
    <property type="protein sequence ID" value="KAF2873365.1"/>
    <property type="molecule type" value="Genomic_DNA"/>
</dbReference>
<dbReference type="SUPFAM" id="SSF52374">
    <property type="entry name" value="Nucleotidylyl transferase"/>
    <property type="match status" value="1"/>
</dbReference>
<keyword evidence="8" id="KW-0067">ATP-binding</keyword>
<evidence type="ECO:0000256" key="11">
    <source>
        <dbReference type="ARBA" id="ARBA00048258"/>
    </source>
</evidence>
<name>A0A7C8MRP1_9PLEO</name>
<keyword evidence="6" id="KW-0566">Pantothenate biosynthesis</keyword>
<comment type="similarity">
    <text evidence="2">Belongs to the pantothenate synthetase family.</text>
</comment>
<dbReference type="AlphaFoldDB" id="A0A7C8MRP1"/>
<dbReference type="Proteomes" id="UP000481861">
    <property type="component" value="Unassembled WGS sequence"/>
</dbReference>
<dbReference type="Pfam" id="PF02569">
    <property type="entry name" value="Pantoate_ligase"/>
    <property type="match status" value="1"/>
</dbReference>
<dbReference type="Gene3D" id="3.40.50.620">
    <property type="entry name" value="HUPs"/>
    <property type="match status" value="1"/>
</dbReference>
<keyword evidence="13" id="KW-1185">Reference proteome</keyword>
<dbReference type="EC" id="6.3.2.1" evidence="3"/>
<dbReference type="OrthoDB" id="2020436at2759"/>
<dbReference type="PANTHER" id="PTHR21299">
    <property type="entry name" value="CYTIDYLATE KINASE/PANTOATE-BETA-ALANINE LIGASE"/>
    <property type="match status" value="1"/>
</dbReference>
<dbReference type="GO" id="GO:0015940">
    <property type="term" value="P:pantothenate biosynthetic process"/>
    <property type="evidence" value="ECO:0007669"/>
    <property type="project" value="UniProtKB-UniPathway"/>
</dbReference>
<protein>
    <recommendedName>
        <fullName evidence="4">Pantoate--beta-alanine ligase</fullName>
        <ecNumber evidence="3">6.3.2.1</ecNumber>
    </recommendedName>
    <alternativeName>
        <fullName evidence="10">Pantoate-activating enzyme</fullName>
    </alternativeName>
    <alternativeName>
        <fullName evidence="9">Pantothenate synthetase</fullName>
    </alternativeName>
</protein>
<proteinExistence type="inferred from homology"/>
<evidence type="ECO:0000256" key="5">
    <source>
        <dbReference type="ARBA" id="ARBA00022598"/>
    </source>
</evidence>
<evidence type="ECO:0000313" key="13">
    <source>
        <dbReference type="Proteomes" id="UP000481861"/>
    </source>
</evidence>
<dbReference type="PANTHER" id="PTHR21299:SF1">
    <property type="entry name" value="PANTOATE--BETA-ALANINE LIGASE"/>
    <property type="match status" value="1"/>
</dbReference>
<keyword evidence="5" id="KW-0436">Ligase</keyword>
<evidence type="ECO:0000256" key="6">
    <source>
        <dbReference type="ARBA" id="ARBA00022655"/>
    </source>
</evidence>
<dbReference type="FunFam" id="3.40.50.620:FF:000013">
    <property type="entry name" value="Pantothenate synthetase"/>
    <property type="match status" value="1"/>
</dbReference>
<reference evidence="12 13" key="1">
    <citation type="submission" date="2020-01" db="EMBL/GenBank/DDBJ databases">
        <authorList>
            <consortium name="DOE Joint Genome Institute"/>
            <person name="Haridas S."/>
            <person name="Albert R."/>
            <person name="Binder M."/>
            <person name="Bloem J."/>
            <person name="Labutti K."/>
            <person name="Salamov A."/>
            <person name="Andreopoulos B."/>
            <person name="Baker S.E."/>
            <person name="Barry K."/>
            <person name="Bills G."/>
            <person name="Bluhm B.H."/>
            <person name="Cannon C."/>
            <person name="Castanera R."/>
            <person name="Culley D.E."/>
            <person name="Daum C."/>
            <person name="Ezra D."/>
            <person name="Gonzalez J.B."/>
            <person name="Henrissat B."/>
            <person name="Kuo A."/>
            <person name="Liang C."/>
            <person name="Lipzen A."/>
            <person name="Lutzoni F."/>
            <person name="Magnuson J."/>
            <person name="Mondo S."/>
            <person name="Nolan M."/>
            <person name="Ohm R."/>
            <person name="Pangilinan J."/>
            <person name="Park H.-J.H."/>
            <person name="Ramirez L."/>
            <person name="Alfaro M."/>
            <person name="Sun H."/>
            <person name="Tritt A."/>
            <person name="Yoshinaga Y."/>
            <person name="Zwiers L.-H.L."/>
            <person name="Turgeon B.G."/>
            <person name="Goodwin S.B."/>
            <person name="Spatafora J.W."/>
            <person name="Crous P.W."/>
            <person name="Grigoriev I.V."/>
        </authorList>
    </citation>
    <scope>NUCLEOTIDE SEQUENCE [LARGE SCALE GENOMIC DNA]</scope>
    <source>
        <strain evidence="12 13">CBS 611.86</strain>
    </source>
</reference>
<evidence type="ECO:0000256" key="7">
    <source>
        <dbReference type="ARBA" id="ARBA00022741"/>
    </source>
</evidence>
<keyword evidence="7" id="KW-0547">Nucleotide-binding</keyword>
<evidence type="ECO:0000256" key="1">
    <source>
        <dbReference type="ARBA" id="ARBA00004990"/>
    </source>
</evidence>
<evidence type="ECO:0000256" key="2">
    <source>
        <dbReference type="ARBA" id="ARBA00009256"/>
    </source>
</evidence>
<dbReference type="GO" id="GO:0005524">
    <property type="term" value="F:ATP binding"/>
    <property type="evidence" value="ECO:0007669"/>
    <property type="project" value="UniProtKB-KW"/>
</dbReference>
<comment type="pathway">
    <text evidence="1">Cofactor biosynthesis; (R)-pantothenate biosynthesis; (R)-pantothenate from (R)-pantoate and beta-alanine: step 1/1.</text>
</comment>
<dbReference type="UniPathway" id="UPA00028">
    <property type="reaction ID" value="UER00005"/>
</dbReference>
<organism evidence="12 13">
    <name type="scientific">Massariosphaeria phaeospora</name>
    <dbReference type="NCBI Taxonomy" id="100035"/>
    <lineage>
        <taxon>Eukaryota</taxon>
        <taxon>Fungi</taxon>
        <taxon>Dikarya</taxon>
        <taxon>Ascomycota</taxon>
        <taxon>Pezizomycotina</taxon>
        <taxon>Dothideomycetes</taxon>
        <taxon>Pleosporomycetidae</taxon>
        <taxon>Pleosporales</taxon>
        <taxon>Pleosporales incertae sedis</taxon>
        <taxon>Massariosphaeria</taxon>
    </lineage>
</organism>
<dbReference type="InterPro" id="IPR003721">
    <property type="entry name" value="Pantoate_ligase"/>
</dbReference>
<dbReference type="CDD" id="cd00560">
    <property type="entry name" value="PanC"/>
    <property type="match status" value="1"/>
</dbReference>
<evidence type="ECO:0000256" key="10">
    <source>
        <dbReference type="ARBA" id="ARBA00032806"/>
    </source>
</evidence>
<sequence>MACILRASHPAKAHLRRIAVPNTRLALPMTLPQLSASRTSNNGYRNLSTTPTLHTEIFHDIPPLRSLRRSLLLSNRTVGLVPTMGALHSGHLSLVRLAASENTDVFVTIYVNPTQFGLTEDLASYPKTWEADMRMLQDLDRELASEGAGRVSAVFAPSTKTMYPTLPPDSSIPGAGSFVEMRPLGQLLEGASRPVFFRGVATVCMKLFNICTPDRVYFGQKDIQQTVIIKRLVKDFHLDTEVRIGATAREPDGLALSSRNVYLGERRRSAGIVLYQALRKAEAQYNAGNRKRGDILWPANDHTDKTHMAQDALEPSQRARFEVDYLSLADPETMEELDEVDETRGAILSGAVKMLPVEEPRAGEELGVGDGQIPVRLIDNIVLNPGS</sequence>
<evidence type="ECO:0000256" key="3">
    <source>
        <dbReference type="ARBA" id="ARBA00012219"/>
    </source>
</evidence>
<evidence type="ECO:0000256" key="8">
    <source>
        <dbReference type="ARBA" id="ARBA00022840"/>
    </source>
</evidence>
<comment type="catalytic activity">
    <reaction evidence="11">
        <text>(R)-pantoate + beta-alanine + ATP = (R)-pantothenate + AMP + diphosphate + H(+)</text>
        <dbReference type="Rhea" id="RHEA:10912"/>
        <dbReference type="ChEBI" id="CHEBI:15378"/>
        <dbReference type="ChEBI" id="CHEBI:15980"/>
        <dbReference type="ChEBI" id="CHEBI:29032"/>
        <dbReference type="ChEBI" id="CHEBI:30616"/>
        <dbReference type="ChEBI" id="CHEBI:33019"/>
        <dbReference type="ChEBI" id="CHEBI:57966"/>
        <dbReference type="ChEBI" id="CHEBI:456215"/>
        <dbReference type="EC" id="6.3.2.1"/>
    </reaction>
</comment>
<dbReference type="InterPro" id="IPR042176">
    <property type="entry name" value="Pantoate_ligase_C"/>
</dbReference>
<comment type="caution">
    <text evidence="12">The sequence shown here is derived from an EMBL/GenBank/DDBJ whole genome shotgun (WGS) entry which is preliminary data.</text>
</comment>